<keyword evidence="2" id="KW-1185">Reference proteome</keyword>
<sequence>MPIDQLTRDLERHASFGEKYTGSPGDLATADWIAGELSLAGYQIQRQEIPLPCNRVSQLSLSDTGLTLFAQPNMVADKVIAPLCVVHDVAQASRAAGVIAVLALPYARYSTLWLPPIATWIDAATRAGAKAIIILPTGPSGDIVGLNTWADRPFADVPLVIGRPDELARYLALEGQEVTLTLLGGVDAVVSPNILAVRRAGPRWIALSTPRTGFFTCLTERGSGTAAFLAMARMLPARYPDHSLFVMNTTGHELAFAGTHVAMDSAPAPDATDLWVHIGATLAANDHQETRNGVMLRHADPNRLLMATPTMTEACRGAFAGLSGLEDPRPVISGAGELSSICDLGYRDAFAVLGQSRWFHTPQDTLDKLDPELLRPVITAHLAALDMALRAHHR</sequence>
<accession>A0A2T7UT28</accession>
<dbReference type="Gene3D" id="3.40.630.10">
    <property type="entry name" value="Zn peptidases"/>
    <property type="match status" value="1"/>
</dbReference>
<comment type="caution">
    <text evidence="1">The sequence shown here is derived from an EMBL/GenBank/DDBJ whole genome shotgun (WGS) entry which is preliminary data.</text>
</comment>
<dbReference type="RefSeq" id="WP_107751110.1">
    <property type="nucleotide sequence ID" value="NZ_QBKF01000003.1"/>
</dbReference>
<dbReference type="OrthoDB" id="975226at2"/>
<protein>
    <recommendedName>
        <fullName evidence="3">Peptidase M28 domain-containing protein</fullName>
    </recommendedName>
</protein>
<evidence type="ECO:0000313" key="2">
    <source>
        <dbReference type="Proteomes" id="UP000244810"/>
    </source>
</evidence>
<proteinExistence type="predicted"/>
<evidence type="ECO:0000313" key="1">
    <source>
        <dbReference type="EMBL" id="PVE47738.1"/>
    </source>
</evidence>
<dbReference type="SUPFAM" id="SSF53187">
    <property type="entry name" value="Zn-dependent exopeptidases"/>
    <property type="match status" value="1"/>
</dbReference>
<evidence type="ECO:0008006" key="3">
    <source>
        <dbReference type="Google" id="ProtNLM"/>
    </source>
</evidence>
<name>A0A2T7UT28_9RHOB</name>
<organism evidence="1 2">
    <name type="scientific">Pararhodobacter aggregans</name>
    <dbReference type="NCBI Taxonomy" id="404875"/>
    <lineage>
        <taxon>Bacteria</taxon>
        <taxon>Pseudomonadati</taxon>
        <taxon>Pseudomonadota</taxon>
        <taxon>Alphaproteobacteria</taxon>
        <taxon>Rhodobacterales</taxon>
        <taxon>Paracoccaceae</taxon>
        <taxon>Pararhodobacter</taxon>
    </lineage>
</organism>
<dbReference type="AlphaFoldDB" id="A0A2T7UT28"/>
<dbReference type="Gene3D" id="3.50.30.30">
    <property type="match status" value="1"/>
</dbReference>
<dbReference type="EMBL" id="QDDR01000004">
    <property type="protein sequence ID" value="PVE47738.1"/>
    <property type="molecule type" value="Genomic_DNA"/>
</dbReference>
<reference evidence="1 2" key="1">
    <citation type="journal article" date="2011" name="Syst. Appl. Microbiol.">
        <title>Defluviimonas denitrificans gen. nov., sp. nov., and Pararhodobacter aggregans gen. nov., sp. nov., non-phototrophic Rhodobacteraceae from the biofilter of a marine aquaculture.</title>
        <authorList>
            <person name="Foesel B.U."/>
            <person name="Drake H.L."/>
            <person name="Schramm A."/>
        </authorList>
    </citation>
    <scope>NUCLEOTIDE SEQUENCE [LARGE SCALE GENOMIC DNA]</scope>
    <source>
        <strain evidence="1 2">D1-19</strain>
    </source>
</reference>
<dbReference type="Proteomes" id="UP000244810">
    <property type="component" value="Unassembled WGS sequence"/>
</dbReference>
<gene>
    <name evidence="1" type="ORF">DDE23_09875</name>
</gene>